<reference evidence="2 3" key="1">
    <citation type="submission" date="2020-06" db="EMBL/GenBank/DDBJ databases">
        <authorList>
            <person name="Chanama M."/>
        </authorList>
    </citation>
    <scope>NUCLEOTIDE SEQUENCE [LARGE SCALE GENOMIC DNA]</scope>
    <source>
        <strain evidence="2 3">TBRC6557</strain>
    </source>
</reference>
<dbReference type="AlphaFoldDB" id="A0A7Y6MB39"/>
<accession>A0A7Y6MB39</accession>
<evidence type="ECO:0000313" key="2">
    <source>
        <dbReference type="EMBL" id="NUW40069.1"/>
    </source>
</evidence>
<sequence>MADLPDDRRALAAVCASLPRLVRMAASEGWSAELDAARRALREEERGPKEVVDELSRMLGLDVLARGKPVVPDLPSAGHLPPPPGGYRCPKDRCPRDTRPEPGGAIPTCDVYELPLKYSPG</sequence>
<protein>
    <submittedName>
        <fullName evidence="2">Uncharacterized protein</fullName>
    </submittedName>
</protein>
<dbReference type="Proteomes" id="UP000546126">
    <property type="component" value="Unassembled WGS sequence"/>
</dbReference>
<proteinExistence type="predicted"/>
<name>A0A7Y6MB39_9ACTN</name>
<dbReference type="EMBL" id="JABWGO010000001">
    <property type="protein sequence ID" value="NUW40069.1"/>
    <property type="molecule type" value="Genomic_DNA"/>
</dbReference>
<keyword evidence="3" id="KW-1185">Reference proteome</keyword>
<evidence type="ECO:0000313" key="3">
    <source>
        <dbReference type="Proteomes" id="UP000546126"/>
    </source>
</evidence>
<organism evidence="2 3">
    <name type="scientific">Nonomuraea rhodomycinica</name>
    <dbReference type="NCBI Taxonomy" id="1712872"/>
    <lineage>
        <taxon>Bacteria</taxon>
        <taxon>Bacillati</taxon>
        <taxon>Actinomycetota</taxon>
        <taxon>Actinomycetes</taxon>
        <taxon>Streptosporangiales</taxon>
        <taxon>Streptosporangiaceae</taxon>
        <taxon>Nonomuraea</taxon>
    </lineage>
</organism>
<comment type="caution">
    <text evidence="2">The sequence shown here is derived from an EMBL/GenBank/DDBJ whole genome shotgun (WGS) entry which is preliminary data.</text>
</comment>
<evidence type="ECO:0000256" key="1">
    <source>
        <dbReference type="SAM" id="MobiDB-lite"/>
    </source>
</evidence>
<feature type="compositionally biased region" description="Basic and acidic residues" evidence="1">
    <location>
        <begin position="89"/>
        <end position="100"/>
    </location>
</feature>
<gene>
    <name evidence="2" type="ORF">HT134_07980</name>
</gene>
<feature type="region of interest" description="Disordered" evidence="1">
    <location>
        <begin position="72"/>
        <end position="106"/>
    </location>
</feature>
<dbReference type="RefSeq" id="WP_175599507.1">
    <property type="nucleotide sequence ID" value="NZ_JABWGO010000001.1"/>
</dbReference>